<dbReference type="EMBL" id="AJWK01004841">
    <property type="status" value="NOT_ANNOTATED_CDS"/>
    <property type="molecule type" value="Genomic_DNA"/>
</dbReference>
<organism evidence="1 2">
    <name type="scientific">Lutzomyia longipalpis</name>
    <name type="common">Sand fly</name>
    <dbReference type="NCBI Taxonomy" id="7200"/>
    <lineage>
        <taxon>Eukaryota</taxon>
        <taxon>Metazoa</taxon>
        <taxon>Ecdysozoa</taxon>
        <taxon>Arthropoda</taxon>
        <taxon>Hexapoda</taxon>
        <taxon>Insecta</taxon>
        <taxon>Pterygota</taxon>
        <taxon>Neoptera</taxon>
        <taxon>Endopterygota</taxon>
        <taxon>Diptera</taxon>
        <taxon>Nematocera</taxon>
        <taxon>Psychodoidea</taxon>
        <taxon>Psychodidae</taxon>
        <taxon>Lutzomyia</taxon>
        <taxon>Lutzomyia</taxon>
    </lineage>
</organism>
<proteinExistence type="predicted"/>
<name>A0A1B0CB55_LUTLO</name>
<reference evidence="1" key="1">
    <citation type="submission" date="2020-05" db="UniProtKB">
        <authorList>
            <consortium name="EnsemblMetazoa"/>
        </authorList>
    </citation>
    <scope>IDENTIFICATION</scope>
    <source>
        <strain evidence="1">Jacobina</strain>
    </source>
</reference>
<dbReference type="EnsemblMetazoa" id="LLOJ001354-RA">
    <property type="protein sequence ID" value="LLOJ001354-PA"/>
    <property type="gene ID" value="LLOJ001354"/>
</dbReference>
<dbReference type="VEuPathDB" id="VectorBase:LLONM1_011165"/>
<accession>A0A1B0CB55</accession>
<dbReference type="AlphaFoldDB" id="A0A1B0CB55"/>
<keyword evidence="2" id="KW-1185">Reference proteome</keyword>
<evidence type="ECO:0000313" key="1">
    <source>
        <dbReference type="EnsemblMetazoa" id="LLOJ001354-PA"/>
    </source>
</evidence>
<dbReference type="EMBL" id="AJWK01004840">
    <property type="status" value="NOT_ANNOTATED_CDS"/>
    <property type="molecule type" value="Genomic_DNA"/>
</dbReference>
<evidence type="ECO:0000313" key="2">
    <source>
        <dbReference type="Proteomes" id="UP000092461"/>
    </source>
</evidence>
<dbReference type="VEuPathDB" id="VectorBase:LLONM1_008299"/>
<dbReference type="VEuPathDB" id="VectorBase:LLOJ001354"/>
<dbReference type="Gene3D" id="6.10.250.170">
    <property type="match status" value="1"/>
</dbReference>
<protein>
    <submittedName>
        <fullName evidence="1">Uncharacterized protein</fullName>
    </submittedName>
</protein>
<dbReference type="VEuPathDB" id="VectorBase:LLONM1_003674"/>
<dbReference type="EMBL" id="AJWK01004839">
    <property type="status" value="NOT_ANNOTATED_CDS"/>
    <property type="molecule type" value="Genomic_DNA"/>
</dbReference>
<sequence>MFLPLVRRFPPLVLRGSYRFASTDLVRTQVDDKTGIAVVKKGKKAKVDVGELPFWCVWKDSAKNRTFLVGKTQNGSKVHFRIIDLTTLNFHVTRVPIDRKLLNANGRYLEVYHLYRDSILNLATLDAGDSLVFLQYDLNSCQTDFHPPIPMIWKEIVNEMFARNTVIWGDYFFFVRNVALDSDSRQIYAEVYRYNLAKRGKFRCVSRLPEARNFPGFLTPLAFDAIASDRTGIVLFGVRAAKTYSNSERVALLDVRRMRWTLFPQPRSSKSFPPCSMLERIFLAESGGDMIYVKRTPELEMWRHNIYSRRSALIGKIKACYVDLVHCIAPNNILIVTRESDSFHLLQKAPEGPLSLQKLCTNILIRHDLHKPSNAKLKELGINRRFFNMLLNAEIEEAIAKCTKFLQLFAKVPKTARALTKQSFRRKYFETLDREQDFWAFFNHIRKPEIQKQLDMYMEKLKKK</sequence>
<dbReference type="Proteomes" id="UP000092461">
    <property type="component" value="Unassembled WGS sequence"/>
</dbReference>